<dbReference type="SUPFAM" id="SSF56425">
    <property type="entry name" value="Succinate dehydrogenase/fumarate reductase flavoprotein, catalytic domain"/>
    <property type="match status" value="1"/>
</dbReference>
<keyword evidence="3" id="KW-0274">FAD</keyword>
<dbReference type="EMBL" id="KY400105">
    <property type="protein sequence ID" value="ART90553.1"/>
    <property type="molecule type" value="Genomic_DNA"/>
</dbReference>
<reference evidence="6" key="1">
    <citation type="submission" date="2016-12" db="EMBL/GenBank/DDBJ databases">
        <title>Arsenic respiratory pathways in the anoxic pelagic waters of the Pacific Ocean.</title>
        <authorList>
            <person name="Saunders J.K."/>
            <person name="Fuchsman C.A."/>
            <person name="McKay C."/>
            <person name="Rocap G."/>
        </authorList>
    </citation>
    <scope>NUCLEOTIDE SEQUENCE</scope>
</reference>
<accession>A0A2P0QJB4</accession>
<dbReference type="InterPro" id="IPR003953">
    <property type="entry name" value="FAD-dep_OxRdtase_2_FAD-bd"/>
</dbReference>
<evidence type="ECO:0000256" key="2">
    <source>
        <dbReference type="ARBA" id="ARBA00022630"/>
    </source>
</evidence>
<organism evidence="6">
    <name type="scientific">uncultured Pseudomonadota bacterium</name>
    <dbReference type="NCBI Taxonomy" id="153809"/>
    <lineage>
        <taxon>Bacteria</taxon>
        <taxon>Pseudomonadati</taxon>
        <taxon>Pseudomonadota</taxon>
        <taxon>environmental samples</taxon>
    </lineage>
</organism>
<comment type="cofactor">
    <cofactor evidence="1">
        <name>FAD</name>
        <dbReference type="ChEBI" id="CHEBI:57692"/>
    </cofactor>
</comment>
<dbReference type="AlphaFoldDB" id="A0A2P0QJB4"/>
<feature type="domain" description="FAD-dependent oxidoreductase 2 FAD-binding" evidence="5">
    <location>
        <begin position="300"/>
        <end position="460"/>
    </location>
</feature>
<dbReference type="InterPro" id="IPR050315">
    <property type="entry name" value="FAD-oxidoreductase_2"/>
</dbReference>
<dbReference type="InterPro" id="IPR036188">
    <property type="entry name" value="FAD/NAD-bd_sf"/>
</dbReference>
<feature type="domain" description="FAD-dependent oxidoreductase 2 FAD-binding" evidence="5">
    <location>
        <begin position="6"/>
        <end position="237"/>
    </location>
</feature>
<dbReference type="PANTHER" id="PTHR43400">
    <property type="entry name" value="FUMARATE REDUCTASE"/>
    <property type="match status" value="1"/>
</dbReference>
<sequence>MDEIFDVIVVGGGGSGLAAALSAREAGRSVVLLEKNPALGGTTGLSIGSITATATPHQIAAGIKDRPQDHFSDMPKFAPGLENRDNLALRRLLTENVPETFRWLCDLGLVFYGPMPEPPHKKPRMHNVLPNSRAYIHVLGGHAAHRGVDIRTDARAWELLREGERVVGVRAEIADQGVRLGARGGVVLASGDYAASAELKARFMSPEAAAVDPINPSNTGDGQSMAMDLGGRVLNGDLTLGPEIRFVPPPQDSFVRRLPPWRWLARFMAWSMDHVPAVLLRPFMMSFVTTHLAADPSLFREGAVLVDARGERFTDELAEPAFDLPSRPDKIGYILFDRRVAKKFSKWPHFISTAPGIAYAYLPDYKRNRKDVYHRARSLNQLAKVLGMTTDVLKANIEEYNSSLTGDRQPITKPPFVALGPVKSSIIIVEGGVAVDERLRVLADDTPIPGLFGAGSAGQGGLLLEGHGHHLGWAFTSGRLAGRNAAYEVTTADTVKT</sequence>
<dbReference type="GO" id="GO:0016491">
    <property type="term" value="F:oxidoreductase activity"/>
    <property type="evidence" value="ECO:0007669"/>
    <property type="project" value="UniProtKB-KW"/>
</dbReference>
<evidence type="ECO:0000256" key="3">
    <source>
        <dbReference type="ARBA" id="ARBA00022827"/>
    </source>
</evidence>
<evidence type="ECO:0000259" key="5">
    <source>
        <dbReference type="Pfam" id="PF00890"/>
    </source>
</evidence>
<dbReference type="PANTHER" id="PTHR43400:SF10">
    <property type="entry name" value="3-OXOSTEROID 1-DEHYDROGENASE"/>
    <property type="match status" value="1"/>
</dbReference>
<dbReference type="GO" id="GO:0008202">
    <property type="term" value="P:steroid metabolic process"/>
    <property type="evidence" value="ECO:0007669"/>
    <property type="project" value="UniProtKB-ARBA"/>
</dbReference>
<dbReference type="SUPFAM" id="SSF51905">
    <property type="entry name" value="FAD/NAD(P)-binding domain"/>
    <property type="match status" value="1"/>
</dbReference>
<dbReference type="Pfam" id="PF00890">
    <property type="entry name" value="FAD_binding_2"/>
    <property type="match status" value="2"/>
</dbReference>
<name>A0A2P0QJB4_9PROT</name>
<dbReference type="Gene3D" id="3.50.50.60">
    <property type="entry name" value="FAD/NAD(P)-binding domain"/>
    <property type="match status" value="2"/>
</dbReference>
<dbReference type="InterPro" id="IPR027477">
    <property type="entry name" value="Succ_DH/fumarate_Rdtase_cat_sf"/>
</dbReference>
<dbReference type="Gene3D" id="3.90.700.10">
    <property type="entry name" value="Succinate dehydrogenase/fumarate reductase flavoprotein, catalytic domain"/>
    <property type="match status" value="1"/>
</dbReference>
<evidence type="ECO:0000256" key="4">
    <source>
        <dbReference type="ARBA" id="ARBA00023002"/>
    </source>
</evidence>
<protein>
    <submittedName>
        <fullName evidence="6">Fumarate reductase</fullName>
    </submittedName>
</protein>
<proteinExistence type="predicted"/>
<keyword evidence="4" id="KW-0560">Oxidoreductase</keyword>
<evidence type="ECO:0000313" key="6">
    <source>
        <dbReference type="EMBL" id="ART90553.1"/>
    </source>
</evidence>
<evidence type="ECO:0000256" key="1">
    <source>
        <dbReference type="ARBA" id="ARBA00001974"/>
    </source>
</evidence>
<keyword evidence="2" id="KW-0285">Flavoprotein</keyword>